<dbReference type="Proteomes" id="UP001276840">
    <property type="component" value="Unassembled WGS sequence"/>
</dbReference>
<organism evidence="2 3">
    <name type="scientific">Mesorhizobium montanum</name>
    <dbReference type="NCBI Taxonomy" id="3072323"/>
    <lineage>
        <taxon>Bacteria</taxon>
        <taxon>Pseudomonadati</taxon>
        <taxon>Pseudomonadota</taxon>
        <taxon>Alphaproteobacteria</taxon>
        <taxon>Hyphomicrobiales</taxon>
        <taxon>Phyllobacteriaceae</taxon>
        <taxon>Mesorhizobium</taxon>
    </lineage>
</organism>
<evidence type="ECO:0000313" key="3">
    <source>
        <dbReference type="Proteomes" id="UP001276840"/>
    </source>
</evidence>
<accession>A0ABU4ZJ89</accession>
<gene>
    <name evidence="2" type="ORF">RFM68_11460</name>
</gene>
<proteinExistence type="predicted"/>
<dbReference type="EMBL" id="JAVIJF010000007">
    <property type="protein sequence ID" value="MDX8525127.1"/>
    <property type="molecule type" value="Genomic_DNA"/>
</dbReference>
<comment type="caution">
    <text evidence="2">The sequence shown here is derived from an EMBL/GenBank/DDBJ whole genome shotgun (WGS) entry which is preliminary data.</text>
</comment>
<evidence type="ECO:0000256" key="1">
    <source>
        <dbReference type="SAM" id="MobiDB-lite"/>
    </source>
</evidence>
<protein>
    <submittedName>
        <fullName evidence="2">Uncharacterized protein</fullName>
    </submittedName>
</protein>
<reference evidence="2 3" key="1">
    <citation type="submission" date="2023-08" db="EMBL/GenBank/DDBJ databases">
        <title>Implementing the SeqCode for naming new Mesorhizobium species isolated from Vachellia karroo root nodules.</title>
        <authorList>
            <person name="Van Lill M."/>
        </authorList>
    </citation>
    <scope>NUCLEOTIDE SEQUENCE [LARGE SCALE GENOMIC DNA]</scope>
    <source>
        <strain evidence="2 3">MSK 1335</strain>
    </source>
</reference>
<sequence>MAALGGGSTVKILDIAYQEWRKRKDKLDTAEQFVDRHLDPLLKAADELVGKLRSLAEDDFKAIHGVIPDDRCLENHDLASLLYLFGCFWAQVEVIRQEGMSVAMAKDERGLRLQNFFDCLEGRRVRIVARVFQRAVGETFRTETGMKTFVAFVAAFEANEHIKRWIMPLATFLSRTEHTTERQQLLQYGVVVHAMIDLLDPKHSITRKRPSMPNKLTTKSWTALNYRVFGVYLKFVKDRQKYIGPPKKAPEKRRVRRPEETLEPEGSERLLGRL</sequence>
<feature type="region of interest" description="Disordered" evidence="1">
    <location>
        <begin position="244"/>
        <end position="274"/>
    </location>
</feature>
<evidence type="ECO:0000313" key="2">
    <source>
        <dbReference type="EMBL" id="MDX8525127.1"/>
    </source>
</evidence>
<keyword evidence="3" id="KW-1185">Reference proteome</keyword>
<name>A0ABU4ZJ89_9HYPH</name>